<protein>
    <recommendedName>
        <fullName evidence="2">DUF1918 domain-containing protein</fullName>
    </recommendedName>
</protein>
<dbReference type="Pfam" id="PF08940">
    <property type="entry name" value="DUF1918"/>
    <property type="match status" value="1"/>
</dbReference>
<feature type="region of interest" description="Disordered" evidence="1">
    <location>
        <begin position="1"/>
        <end position="32"/>
    </location>
</feature>
<evidence type="ECO:0000256" key="1">
    <source>
        <dbReference type="SAM" id="MobiDB-lite"/>
    </source>
</evidence>
<organism evidence="3 4">
    <name type="scientific">Georgenia daeguensis</name>
    <dbReference type="NCBI Taxonomy" id="908355"/>
    <lineage>
        <taxon>Bacteria</taxon>
        <taxon>Bacillati</taxon>
        <taxon>Actinomycetota</taxon>
        <taxon>Actinomycetes</taxon>
        <taxon>Micrococcales</taxon>
        <taxon>Bogoriellaceae</taxon>
        <taxon>Georgenia</taxon>
    </lineage>
</organism>
<proteinExistence type="predicted"/>
<evidence type="ECO:0000259" key="2">
    <source>
        <dbReference type="Pfam" id="PF08940"/>
    </source>
</evidence>
<keyword evidence="4" id="KW-1185">Reference proteome</keyword>
<dbReference type="RefSeq" id="WP_345036679.1">
    <property type="nucleotide sequence ID" value="NZ_BAABBA010000001.1"/>
</dbReference>
<dbReference type="Gene3D" id="2.30.30.440">
    <property type="entry name" value="Domain of unknown function DUF1918"/>
    <property type="match status" value="1"/>
</dbReference>
<dbReference type="EMBL" id="BAABBA010000001">
    <property type="protein sequence ID" value="GAA4285870.1"/>
    <property type="molecule type" value="Genomic_DNA"/>
</dbReference>
<feature type="domain" description="DUF1918" evidence="2">
    <location>
        <begin position="3"/>
        <end position="59"/>
    </location>
</feature>
<reference evidence="4" key="1">
    <citation type="journal article" date="2019" name="Int. J. Syst. Evol. Microbiol.">
        <title>The Global Catalogue of Microorganisms (GCM) 10K type strain sequencing project: providing services to taxonomists for standard genome sequencing and annotation.</title>
        <authorList>
            <consortium name="The Broad Institute Genomics Platform"/>
            <consortium name="The Broad Institute Genome Sequencing Center for Infectious Disease"/>
            <person name="Wu L."/>
            <person name="Ma J."/>
        </authorList>
    </citation>
    <scope>NUCLEOTIDE SEQUENCE [LARGE SCALE GENOMIC DNA]</scope>
    <source>
        <strain evidence="4">JCM 17459</strain>
    </source>
</reference>
<sequence length="76" mass="7899">MTRAVPGDRVIVQSGSVGGHDRDGEVLEARGPGGTPPFLVRWSDTGHVSLFFPGPDTVVHDGSSRVPPPAPGGRWG</sequence>
<gene>
    <name evidence="3" type="ORF">GCM10022262_02290</name>
</gene>
<dbReference type="Proteomes" id="UP001499841">
    <property type="component" value="Unassembled WGS sequence"/>
</dbReference>
<comment type="caution">
    <text evidence="3">The sequence shown here is derived from an EMBL/GenBank/DDBJ whole genome shotgun (WGS) entry which is preliminary data.</text>
</comment>
<dbReference type="InterPro" id="IPR015035">
    <property type="entry name" value="DUF1918"/>
</dbReference>
<evidence type="ECO:0000313" key="4">
    <source>
        <dbReference type="Proteomes" id="UP001499841"/>
    </source>
</evidence>
<evidence type="ECO:0000313" key="3">
    <source>
        <dbReference type="EMBL" id="GAA4285870.1"/>
    </source>
</evidence>
<dbReference type="SUPFAM" id="SSF50118">
    <property type="entry name" value="Cell growth inhibitor/plasmid maintenance toxic component"/>
    <property type="match status" value="1"/>
</dbReference>
<feature type="compositionally biased region" description="Basic and acidic residues" evidence="1">
    <location>
        <begin position="19"/>
        <end position="28"/>
    </location>
</feature>
<accession>A0ABP8EPK8</accession>
<name>A0ABP8EPK8_9MICO</name>